<dbReference type="OrthoDB" id="1470350at2759"/>
<evidence type="ECO:0000256" key="6">
    <source>
        <dbReference type="PIRSR" id="PIRSR602403-1"/>
    </source>
</evidence>
<dbReference type="SUPFAM" id="SSF48264">
    <property type="entry name" value="Cytochrome P450"/>
    <property type="match status" value="1"/>
</dbReference>
<reference evidence="8" key="1">
    <citation type="submission" date="2020-10" db="EMBL/GenBank/DDBJ databases">
        <title>Genome Sequence of Monilinia vaccinii-corymbosi Sheds Light on Mummy Berry Disease Infection of Blueberry and Mating Type.</title>
        <authorList>
            <person name="Yow A.G."/>
            <person name="Zhang Y."/>
            <person name="Bansal K."/>
            <person name="Eacker S.M."/>
            <person name="Sullivan S."/>
            <person name="Liachko I."/>
            <person name="Cubeta M.A."/>
            <person name="Rollins J.A."/>
            <person name="Ashrafi H."/>
        </authorList>
    </citation>
    <scope>NUCLEOTIDE SEQUENCE</scope>
    <source>
        <strain evidence="8">RL-1</strain>
    </source>
</reference>
<dbReference type="InterPro" id="IPR036396">
    <property type="entry name" value="Cyt_P450_sf"/>
</dbReference>
<dbReference type="InterPro" id="IPR001128">
    <property type="entry name" value="Cyt_P450"/>
</dbReference>
<dbReference type="PRINTS" id="PR00465">
    <property type="entry name" value="EP450IV"/>
</dbReference>
<dbReference type="EMBL" id="CP063407">
    <property type="protein sequence ID" value="QSZ32801.1"/>
    <property type="molecule type" value="Genomic_DNA"/>
</dbReference>
<evidence type="ECO:0000256" key="5">
    <source>
        <dbReference type="ARBA" id="ARBA00023026"/>
    </source>
</evidence>
<sequence length="507" mass="57414">MTPLTACIVVAVASSLWLIKYFQTSVLSPLSRIPNAHFSAPYSSLWLFWHRGRKNENKARLAAHEKYGPVVRVAPYELSVNCVEGGVKTIYDGDFEKGEWYTAFMNYGHHLMFSTRENKIHTERKRMIIRVFSNTFVHASETLTGILRTIIYDRYIPQMRTWAENGAPVNIFQENKALFMDLITAYFFGLKSSTNLIENSDERTVLPSFELGLSELFWRLDVPNLTKLMSFFCMSPLPDGMSPACEAMEEFNLSLVNRSSDALQSGEVNDPKYHPVVYAQLRQKLEASKTIPPEQLDTVIAAETLDHIGASHQGTSITVSYLMCEIARRPSIVSRLKKELLLVELDFASSHQIDALPVLDAVPMETLRLHPPSWGPFTRQVPAQGAKIGDYYVPGGTTVASSAYALHRNPNVFPNPVEWNPDRWLDATPEAKKEMMRWFWVFGSGGRMCPGNHLIMRMMKAVLVAVFKEFESVQVPETRMEQVEDFVGCPLNQSVMLAFKRTEPIAS</sequence>
<accession>A0A8A3PCJ3</accession>
<protein>
    <recommendedName>
        <fullName evidence="10">Cytochrome P450</fullName>
    </recommendedName>
</protein>
<feature type="binding site" description="axial binding residue" evidence="6">
    <location>
        <position position="449"/>
    </location>
    <ligand>
        <name>heme</name>
        <dbReference type="ChEBI" id="CHEBI:30413"/>
    </ligand>
    <ligandPart>
        <name>Fe</name>
        <dbReference type="ChEBI" id="CHEBI:18248"/>
    </ligandPart>
</feature>
<keyword evidence="7" id="KW-0560">Oxidoreductase</keyword>
<name>A0A8A3PCJ3_9HELO</name>
<evidence type="ECO:0000256" key="1">
    <source>
        <dbReference type="ARBA" id="ARBA00001971"/>
    </source>
</evidence>
<evidence type="ECO:0000256" key="4">
    <source>
        <dbReference type="ARBA" id="ARBA00023004"/>
    </source>
</evidence>
<dbReference type="InterPro" id="IPR050121">
    <property type="entry name" value="Cytochrome_P450_monoxygenase"/>
</dbReference>
<dbReference type="Proteomes" id="UP000672032">
    <property type="component" value="Chromosome 3"/>
</dbReference>
<comment type="similarity">
    <text evidence="2 7">Belongs to the cytochrome P450 family.</text>
</comment>
<dbReference type="GO" id="GO:0004497">
    <property type="term" value="F:monooxygenase activity"/>
    <property type="evidence" value="ECO:0007669"/>
    <property type="project" value="UniProtKB-KW"/>
</dbReference>
<comment type="cofactor">
    <cofactor evidence="1 6">
        <name>heme</name>
        <dbReference type="ChEBI" id="CHEBI:30413"/>
    </cofactor>
</comment>
<dbReference type="GO" id="GO:0016705">
    <property type="term" value="F:oxidoreductase activity, acting on paired donors, with incorporation or reduction of molecular oxygen"/>
    <property type="evidence" value="ECO:0007669"/>
    <property type="project" value="InterPro"/>
</dbReference>
<proteinExistence type="inferred from homology"/>
<dbReference type="AlphaFoldDB" id="A0A8A3PCJ3"/>
<keyword evidence="3 6" id="KW-0479">Metal-binding</keyword>
<keyword evidence="5" id="KW-0843">Virulence</keyword>
<evidence type="ECO:0000256" key="7">
    <source>
        <dbReference type="RuleBase" id="RU000461"/>
    </source>
</evidence>
<evidence type="ECO:0000256" key="2">
    <source>
        <dbReference type="ARBA" id="ARBA00010617"/>
    </source>
</evidence>
<dbReference type="PROSITE" id="PS00086">
    <property type="entry name" value="CYTOCHROME_P450"/>
    <property type="match status" value="1"/>
</dbReference>
<keyword evidence="7" id="KW-0503">Monooxygenase</keyword>
<dbReference type="PANTHER" id="PTHR24305:SF166">
    <property type="entry name" value="CYTOCHROME P450 12A4, MITOCHONDRIAL-RELATED"/>
    <property type="match status" value="1"/>
</dbReference>
<dbReference type="Gene3D" id="1.10.630.10">
    <property type="entry name" value="Cytochrome P450"/>
    <property type="match status" value="1"/>
</dbReference>
<gene>
    <name evidence="8" type="ORF">DSL72_002381</name>
</gene>
<dbReference type="InterPro" id="IPR002403">
    <property type="entry name" value="Cyt_P450_E_grp-IV"/>
</dbReference>
<evidence type="ECO:0000256" key="3">
    <source>
        <dbReference type="ARBA" id="ARBA00022723"/>
    </source>
</evidence>
<keyword evidence="9" id="KW-1185">Reference proteome</keyword>
<dbReference type="GO" id="GO:0005506">
    <property type="term" value="F:iron ion binding"/>
    <property type="evidence" value="ECO:0007669"/>
    <property type="project" value="InterPro"/>
</dbReference>
<dbReference type="PANTHER" id="PTHR24305">
    <property type="entry name" value="CYTOCHROME P450"/>
    <property type="match status" value="1"/>
</dbReference>
<evidence type="ECO:0000313" key="9">
    <source>
        <dbReference type="Proteomes" id="UP000672032"/>
    </source>
</evidence>
<dbReference type="InterPro" id="IPR017972">
    <property type="entry name" value="Cyt_P450_CS"/>
</dbReference>
<dbReference type="Pfam" id="PF00067">
    <property type="entry name" value="p450"/>
    <property type="match status" value="1"/>
</dbReference>
<evidence type="ECO:0008006" key="10">
    <source>
        <dbReference type="Google" id="ProtNLM"/>
    </source>
</evidence>
<dbReference type="GO" id="GO:0020037">
    <property type="term" value="F:heme binding"/>
    <property type="evidence" value="ECO:0007669"/>
    <property type="project" value="InterPro"/>
</dbReference>
<organism evidence="8 9">
    <name type="scientific">Monilinia vaccinii-corymbosi</name>
    <dbReference type="NCBI Taxonomy" id="61207"/>
    <lineage>
        <taxon>Eukaryota</taxon>
        <taxon>Fungi</taxon>
        <taxon>Dikarya</taxon>
        <taxon>Ascomycota</taxon>
        <taxon>Pezizomycotina</taxon>
        <taxon>Leotiomycetes</taxon>
        <taxon>Helotiales</taxon>
        <taxon>Sclerotiniaceae</taxon>
        <taxon>Monilinia</taxon>
    </lineage>
</organism>
<keyword evidence="4 6" id="KW-0408">Iron</keyword>
<evidence type="ECO:0000313" key="8">
    <source>
        <dbReference type="EMBL" id="QSZ32801.1"/>
    </source>
</evidence>
<keyword evidence="6 7" id="KW-0349">Heme</keyword>